<comment type="caution">
    <text evidence="1">The sequence shown here is derived from an EMBL/GenBank/DDBJ whole genome shotgun (WGS) entry which is preliminary data.</text>
</comment>
<evidence type="ECO:0000313" key="2">
    <source>
        <dbReference type="Proteomes" id="UP001495147"/>
    </source>
</evidence>
<reference evidence="1 2" key="1">
    <citation type="submission" date="2024-05" db="EMBL/GenBank/DDBJ databases">
        <title>Roseateles sp. DJS-2-20 16S ribosomal RNA gene Genome sequencing and assembly.</title>
        <authorList>
            <person name="Woo H."/>
        </authorList>
    </citation>
    <scope>NUCLEOTIDE SEQUENCE [LARGE SCALE GENOMIC DNA]</scope>
    <source>
        <strain evidence="1 2">DJS-2-20</strain>
    </source>
</reference>
<dbReference type="InterPro" id="IPR010836">
    <property type="entry name" value="SapC"/>
</dbReference>
<keyword evidence="2" id="KW-1185">Reference proteome</keyword>
<gene>
    <name evidence="1" type="ORF">ABDJ85_09975</name>
</gene>
<dbReference type="RefSeq" id="WP_347704610.1">
    <property type="nucleotide sequence ID" value="NZ_JBDPZD010000002.1"/>
</dbReference>
<evidence type="ECO:0000313" key="1">
    <source>
        <dbReference type="EMBL" id="MEO3691798.1"/>
    </source>
</evidence>
<name>A0ABV0G246_9BURK</name>
<sequence length="254" mass="28204">MKTLLIYDDLVSLNREAHRELKLKPAADKFGFARETNSVLIAASELPQAALDFPCVFVSTETGVGLAAILGLQAHENLFVQPDGAWRQGAYLPAFIRRYPFVLAESEGDSNFTVCLDRAYAGLNTQDGQALFEADGRETPWLEEIKQFLVAFRQEMVASRDLGQRLADLDLLEDRVIEYELMGERQTLRGFKTVNEAKLRSLPAEALEGLSAQGLLGLIYAHLLSLNQVQRLAVKLDERRSQAAAERESAAAVH</sequence>
<dbReference type="Proteomes" id="UP001495147">
    <property type="component" value="Unassembled WGS sequence"/>
</dbReference>
<dbReference type="Pfam" id="PF07277">
    <property type="entry name" value="SapC"/>
    <property type="match status" value="1"/>
</dbReference>
<dbReference type="EMBL" id="JBDPZD010000002">
    <property type="protein sequence ID" value="MEO3691798.1"/>
    <property type="molecule type" value="Genomic_DNA"/>
</dbReference>
<organism evidence="1 2">
    <name type="scientific">Roseateles paludis</name>
    <dbReference type="NCBI Taxonomy" id="3145238"/>
    <lineage>
        <taxon>Bacteria</taxon>
        <taxon>Pseudomonadati</taxon>
        <taxon>Pseudomonadota</taxon>
        <taxon>Betaproteobacteria</taxon>
        <taxon>Burkholderiales</taxon>
        <taxon>Sphaerotilaceae</taxon>
        <taxon>Roseateles</taxon>
    </lineage>
</organism>
<protein>
    <submittedName>
        <fullName evidence="1">SapC family protein</fullName>
    </submittedName>
</protein>
<accession>A0ABV0G246</accession>
<proteinExistence type="predicted"/>